<dbReference type="OMA" id="LEMCNCK"/>
<dbReference type="AlphaFoldDB" id="A0A226E214"/>
<dbReference type="PROSITE" id="PS00018">
    <property type="entry name" value="EF_HAND_1"/>
    <property type="match status" value="1"/>
</dbReference>
<keyword evidence="4" id="KW-0256">Endoplasmic reticulum</keyword>
<evidence type="ECO:0000256" key="7">
    <source>
        <dbReference type="SAM" id="MobiDB-lite"/>
    </source>
</evidence>
<comment type="similarity">
    <text evidence="2">Belongs to the selenoprotein M/F family.</text>
</comment>
<dbReference type="EMBL" id="LNIX01000008">
    <property type="protein sequence ID" value="OXA51318.1"/>
    <property type="molecule type" value="Genomic_DNA"/>
</dbReference>
<dbReference type="InterPro" id="IPR036249">
    <property type="entry name" value="Thioredoxin-like_sf"/>
</dbReference>
<dbReference type="InterPro" id="IPR038219">
    <property type="entry name" value="Sep15/SelM_sf"/>
</dbReference>
<accession>A0A226E214</accession>
<feature type="compositionally biased region" description="Acidic residues" evidence="7">
    <location>
        <begin position="154"/>
        <end position="165"/>
    </location>
</feature>
<feature type="signal peptide" evidence="8">
    <location>
        <begin position="1"/>
        <end position="24"/>
    </location>
</feature>
<dbReference type="STRING" id="158441.A0A226E214"/>
<comment type="caution">
    <text evidence="10">The sequence shown here is derived from an EMBL/GenBank/DDBJ whole genome shotgun (WGS) entry which is preliminary data.</text>
</comment>
<dbReference type="Pfam" id="PF08806">
    <property type="entry name" value="Sep15_SelM"/>
    <property type="match status" value="1"/>
</dbReference>
<name>A0A226E214_FOLCA</name>
<dbReference type="SUPFAM" id="SSF52833">
    <property type="entry name" value="Thioredoxin-like"/>
    <property type="match status" value="1"/>
</dbReference>
<organism evidence="10 11">
    <name type="scientific">Folsomia candida</name>
    <name type="common">Springtail</name>
    <dbReference type="NCBI Taxonomy" id="158441"/>
    <lineage>
        <taxon>Eukaryota</taxon>
        <taxon>Metazoa</taxon>
        <taxon>Ecdysozoa</taxon>
        <taxon>Arthropoda</taxon>
        <taxon>Hexapoda</taxon>
        <taxon>Collembola</taxon>
        <taxon>Entomobryomorpha</taxon>
        <taxon>Isotomoidea</taxon>
        <taxon>Isotomidae</taxon>
        <taxon>Proisotominae</taxon>
        <taxon>Folsomia</taxon>
    </lineage>
</organism>
<dbReference type="InterPro" id="IPR039992">
    <property type="entry name" value="Sep15_SelM"/>
</dbReference>
<proteinExistence type="inferred from homology"/>
<evidence type="ECO:0000256" key="4">
    <source>
        <dbReference type="ARBA" id="ARBA00022824"/>
    </source>
</evidence>
<evidence type="ECO:0000256" key="6">
    <source>
        <dbReference type="ARBA" id="ARBA00040775"/>
    </source>
</evidence>
<evidence type="ECO:0000256" key="2">
    <source>
        <dbReference type="ARBA" id="ARBA00005742"/>
    </source>
</evidence>
<evidence type="ECO:0000256" key="5">
    <source>
        <dbReference type="ARBA" id="ARBA00022933"/>
    </source>
</evidence>
<comment type="subcellular location">
    <subcellularLocation>
        <location evidence="1">Endoplasmic reticulum lumen</location>
    </subcellularLocation>
</comment>
<keyword evidence="11" id="KW-1185">Reference proteome</keyword>
<dbReference type="PANTHER" id="PTHR13077">
    <property type="entry name" value="SELENOPROTEIN F"/>
    <property type="match status" value="1"/>
</dbReference>
<dbReference type="InterPro" id="IPR014912">
    <property type="entry name" value="Sep15_SelM_dom"/>
</dbReference>
<dbReference type="InterPro" id="IPR018247">
    <property type="entry name" value="EF_Hand_1_Ca_BS"/>
</dbReference>
<keyword evidence="3 8" id="KW-0732">Signal</keyword>
<evidence type="ECO:0000256" key="3">
    <source>
        <dbReference type="ARBA" id="ARBA00022729"/>
    </source>
</evidence>
<sequence length="172" mass="19274">MEGLSTSAFLSLSIIYLMVNYVRSELSVEECKGLGFVKNNLLCSSCALLPQYDLDILKKHCESCCVQETSDSTKDEGSAKTVKRYPKAPFVKSDRPGKFPNLEVKYMGGQMPQIKLLEGDDSVAETLSITKWDTDTIVEFLQTYLEPPARDPNDITDDDDDDDENNITKNEL</sequence>
<dbReference type="Gene3D" id="3.40.30.50">
    <property type="entry name" value="Sep15/SelM thioredoxin-like domain, active-site redox motif"/>
    <property type="match status" value="1"/>
</dbReference>
<dbReference type="GO" id="GO:0016491">
    <property type="term" value="F:oxidoreductase activity"/>
    <property type="evidence" value="ECO:0007669"/>
    <property type="project" value="TreeGrafter"/>
</dbReference>
<evidence type="ECO:0000256" key="1">
    <source>
        <dbReference type="ARBA" id="ARBA00004319"/>
    </source>
</evidence>
<dbReference type="PANTHER" id="PTHR13077:SF6">
    <property type="entry name" value="SELENOPROTEIN F"/>
    <property type="match status" value="1"/>
</dbReference>
<evidence type="ECO:0000256" key="8">
    <source>
        <dbReference type="SAM" id="SignalP"/>
    </source>
</evidence>
<gene>
    <name evidence="10" type="ORF">Fcan01_14575</name>
</gene>
<feature type="region of interest" description="Disordered" evidence="7">
    <location>
        <begin position="144"/>
        <end position="172"/>
    </location>
</feature>
<keyword evidence="5" id="KW-0712">Selenocysteine</keyword>
<evidence type="ECO:0000259" key="9">
    <source>
        <dbReference type="Pfam" id="PF08806"/>
    </source>
</evidence>
<reference evidence="10 11" key="1">
    <citation type="submission" date="2015-12" db="EMBL/GenBank/DDBJ databases">
        <title>The genome of Folsomia candida.</title>
        <authorList>
            <person name="Faddeeva A."/>
            <person name="Derks M.F."/>
            <person name="Anvar Y."/>
            <person name="Smit S."/>
            <person name="Van Straalen N."/>
            <person name="Roelofs D."/>
        </authorList>
    </citation>
    <scope>NUCLEOTIDE SEQUENCE [LARGE SCALE GENOMIC DNA]</scope>
    <source>
        <strain evidence="10 11">VU population</strain>
        <tissue evidence="10">Whole body</tissue>
    </source>
</reference>
<protein>
    <recommendedName>
        <fullName evidence="6">Selenoprotein F</fullName>
    </recommendedName>
</protein>
<evidence type="ECO:0000313" key="11">
    <source>
        <dbReference type="Proteomes" id="UP000198287"/>
    </source>
</evidence>
<feature type="chain" id="PRO_5013098854" description="Selenoprotein F" evidence="8">
    <location>
        <begin position="25"/>
        <end position="172"/>
    </location>
</feature>
<dbReference type="GO" id="GO:0005788">
    <property type="term" value="C:endoplasmic reticulum lumen"/>
    <property type="evidence" value="ECO:0007669"/>
    <property type="project" value="UniProtKB-SubCell"/>
</dbReference>
<feature type="domain" description="Selenoprotein F/M" evidence="9">
    <location>
        <begin position="80"/>
        <end position="145"/>
    </location>
</feature>
<dbReference type="OrthoDB" id="1910009at2759"/>
<evidence type="ECO:0000313" key="10">
    <source>
        <dbReference type="EMBL" id="OXA51318.1"/>
    </source>
</evidence>
<dbReference type="Proteomes" id="UP000198287">
    <property type="component" value="Unassembled WGS sequence"/>
</dbReference>